<dbReference type="Pfam" id="PF07307">
    <property type="entry name" value="HEPPP_synt_1"/>
    <property type="match status" value="1"/>
</dbReference>
<gene>
    <name evidence="1" type="ORF">GCM10010912_20530</name>
</gene>
<organism evidence="1 2">
    <name type="scientific">Paenibacillus albidus</name>
    <dbReference type="NCBI Taxonomy" id="2041023"/>
    <lineage>
        <taxon>Bacteria</taxon>
        <taxon>Bacillati</taxon>
        <taxon>Bacillota</taxon>
        <taxon>Bacilli</taxon>
        <taxon>Bacillales</taxon>
        <taxon>Paenibacillaceae</taxon>
        <taxon>Paenibacillus</taxon>
    </lineage>
</organism>
<dbReference type="InterPro" id="IPR009920">
    <property type="entry name" value="HEPPP_synth_su1"/>
</dbReference>
<dbReference type="EMBL" id="BMKR01000007">
    <property type="protein sequence ID" value="GGF75238.1"/>
    <property type="molecule type" value="Genomic_DNA"/>
</dbReference>
<sequence>MRDQKTCDIIDKIVNKEIVMMSMASEAEMKPYRIPQLAKPYTDYDMIQRHTELPPFSDGRGHLLYIFLNHGSAAAVRNGELYTLVTALVQLGLDTHEAIDRSGGEPGGDPMRSRQLKVLAGDYFSSWFYQLLAKREQIEMVGVLSTAIADFNVMKAGLYTKMKAMVLSAEQYLRHTVQLNMRLFLSFTPMIEESLAEVWEKLLAEFSQCETVILELARSNDPASAQQGYCYWKMLEAATEDELALLRDKNIDPKDWKKLKMKYKCDSLLTDKLHHSVQSIQGLLQGLKDENLIRELGALLDRFLLQMKISGQAAVEG</sequence>
<accession>A0A917FGF2</accession>
<dbReference type="AlphaFoldDB" id="A0A917FGF2"/>
<protein>
    <recommendedName>
        <fullName evidence="3">Heptaprenyl diphosphate synthase</fullName>
    </recommendedName>
</protein>
<evidence type="ECO:0000313" key="1">
    <source>
        <dbReference type="EMBL" id="GGF75238.1"/>
    </source>
</evidence>
<proteinExistence type="predicted"/>
<dbReference type="Gene3D" id="1.20.120.1450">
    <property type="match status" value="1"/>
</dbReference>
<reference evidence="1" key="2">
    <citation type="submission" date="2020-09" db="EMBL/GenBank/DDBJ databases">
        <authorList>
            <person name="Sun Q."/>
            <person name="Zhou Y."/>
        </authorList>
    </citation>
    <scope>NUCLEOTIDE SEQUENCE</scope>
    <source>
        <strain evidence="1">CGMCC 1.16134</strain>
    </source>
</reference>
<reference evidence="1" key="1">
    <citation type="journal article" date="2014" name="Int. J. Syst. Evol. Microbiol.">
        <title>Complete genome sequence of Corynebacterium casei LMG S-19264T (=DSM 44701T), isolated from a smear-ripened cheese.</title>
        <authorList>
            <consortium name="US DOE Joint Genome Institute (JGI-PGF)"/>
            <person name="Walter F."/>
            <person name="Albersmeier A."/>
            <person name="Kalinowski J."/>
            <person name="Ruckert C."/>
        </authorList>
    </citation>
    <scope>NUCLEOTIDE SEQUENCE</scope>
    <source>
        <strain evidence="1">CGMCC 1.16134</strain>
    </source>
</reference>
<dbReference type="GO" id="GO:0009234">
    <property type="term" value="P:menaquinone biosynthetic process"/>
    <property type="evidence" value="ECO:0007669"/>
    <property type="project" value="InterPro"/>
</dbReference>
<evidence type="ECO:0008006" key="3">
    <source>
        <dbReference type="Google" id="ProtNLM"/>
    </source>
</evidence>
<comment type="caution">
    <text evidence="1">The sequence shown here is derived from an EMBL/GenBank/DDBJ whole genome shotgun (WGS) entry which is preliminary data.</text>
</comment>
<dbReference type="Proteomes" id="UP000637643">
    <property type="component" value="Unassembled WGS sequence"/>
</dbReference>
<name>A0A917FGF2_9BACL</name>
<evidence type="ECO:0000313" key="2">
    <source>
        <dbReference type="Proteomes" id="UP000637643"/>
    </source>
</evidence>
<keyword evidence="2" id="KW-1185">Reference proteome</keyword>